<sequence length="433" mass="49720">MKDSRVTPSASTTRKSLLFHSSRSKSKQHEEELPIQQYFNANKSSGLSHFVQKFKTVNGIPKSVKNEQAANVMASMKLNNYLKKAQTIIQQSRSSFSSQKGCQKDTNQQWSSHLLLKPQADFKTYRETQASQDLNPTPKSEKPRALSLHHQAKPKNYLATTNKGNIVKKSMFNSTHMQIDSDEDEYMPKYKQVMKEGKVNLRDNYFGNRKLKGQGAQKKDVNESISIIEDAIIEDAYFKTLEEQQHLQDSNQDYFKQYTITELLNSSNSKFAAKQSRNAIDQKSLSLCMMPTSISTHTKANFRQVEPKSSTRRSPSDEFSEQSQILFQYNSQLQETNHKEKQIKSNIKEAIMSSLGNVLQALYMDPNILDTTKKSESNNKQETSRQRNQRSSFNFTPRYFKPSENSSAQLTRRSVQLMQQQRKSTSTLSQLII</sequence>
<feature type="region of interest" description="Disordered" evidence="1">
    <location>
        <begin position="370"/>
        <end position="433"/>
    </location>
</feature>
<dbReference type="Proteomes" id="UP000785679">
    <property type="component" value="Unassembled WGS sequence"/>
</dbReference>
<name>A0A8J8NN54_HALGN</name>
<feature type="compositionally biased region" description="Polar residues" evidence="1">
    <location>
        <begin position="1"/>
        <end position="21"/>
    </location>
</feature>
<feature type="compositionally biased region" description="Polar residues" evidence="1">
    <location>
        <begin position="128"/>
        <end position="138"/>
    </location>
</feature>
<feature type="compositionally biased region" description="Polar residues" evidence="1">
    <location>
        <begin position="403"/>
        <end position="433"/>
    </location>
</feature>
<accession>A0A8J8NN54</accession>
<comment type="caution">
    <text evidence="2">The sequence shown here is derived from an EMBL/GenBank/DDBJ whole genome shotgun (WGS) entry which is preliminary data.</text>
</comment>
<reference evidence="2" key="1">
    <citation type="submission" date="2019-06" db="EMBL/GenBank/DDBJ databases">
        <authorList>
            <person name="Zheng W."/>
        </authorList>
    </citation>
    <scope>NUCLEOTIDE SEQUENCE</scope>
    <source>
        <strain evidence="2">QDHG01</strain>
    </source>
</reference>
<dbReference type="EMBL" id="RRYP01010460">
    <property type="protein sequence ID" value="TNV78372.1"/>
    <property type="molecule type" value="Genomic_DNA"/>
</dbReference>
<feature type="compositionally biased region" description="Basic and acidic residues" evidence="1">
    <location>
        <begin position="371"/>
        <end position="385"/>
    </location>
</feature>
<evidence type="ECO:0000313" key="2">
    <source>
        <dbReference type="EMBL" id="TNV78372.1"/>
    </source>
</evidence>
<feature type="region of interest" description="Disordered" evidence="1">
    <location>
        <begin position="128"/>
        <end position="151"/>
    </location>
</feature>
<dbReference type="AlphaFoldDB" id="A0A8J8NN54"/>
<organism evidence="2 3">
    <name type="scientific">Halteria grandinella</name>
    <dbReference type="NCBI Taxonomy" id="5974"/>
    <lineage>
        <taxon>Eukaryota</taxon>
        <taxon>Sar</taxon>
        <taxon>Alveolata</taxon>
        <taxon>Ciliophora</taxon>
        <taxon>Intramacronucleata</taxon>
        <taxon>Spirotrichea</taxon>
        <taxon>Stichotrichia</taxon>
        <taxon>Sporadotrichida</taxon>
        <taxon>Halteriidae</taxon>
        <taxon>Halteria</taxon>
    </lineage>
</organism>
<evidence type="ECO:0000313" key="3">
    <source>
        <dbReference type="Proteomes" id="UP000785679"/>
    </source>
</evidence>
<proteinExistence type="predicted"/>
<keyword evidence="3" id="KW-1185">Reference proteome</keyword>
<evidence type="ECO:0000256" key="1">
    <source>
        <dbReference type="SAM" id="MobiDB-lite"/>
    </source>
</evidence>
<protein>
    <submittedName>
        <fullName evidence="2">Uncharacterized protein</fullName>
    </submittedName>
</protein>
<feature type="region of interest" description="Disordered" evidence="1">
    <location>
        <begin position="1"/>
        <end position="31"/>
    </location>
</feature>
<feature type="region of interest" description="Disordered" evidence="1">
    <location>
        <begin position="298"/>
        <end position="321"/>
    </location>
</feature>
<gene>
    <name evidence="2" type="ORF">FGO68_gene17490</name>
</gene>